<proteinExistence type="predicted"/>
<organism evidence="2 3">
    <name type="scientific">Mucuna pruriens</name>
    <name type="common">Velvet bean</name>
    <name type="synonym">Dolichos pruriens</name>
    <dbReference type="NCBI Taxonomy" id="157652"/>
    <lineage>
        <taxon>Eukaryota</taxon>
        <taxon>Viridiplantae</taxon>
        <taxon>Streptophyta</taxon>
        <taxon>Embryophyta</taxon>
        <taxon>Tracheophyta</taxon>
        <taxon>Spermatophyta</taxon>
        <taxon>Magnoliopsida</taxon>
        <taxon>eudicotyledons</taxon>
        <taxon>Gunneridae</taxon>
        <taxon>Pentapetalae</taxon>
        <taxon>rosids</taxon>
        <taxon>fabids</taxon>
        <taxon>Fabales</taxon>
        <taxon>Fabaceae</taxon>
        <taxon>Papilionoideae</taxon>
        <taxon>50 kb inversion clade</taxon>
        <taxon>NPAAA clade</taxon>
        <taxon>indigoferoid/millettioid clade</taxon>
        <taxon>Phaseoleae</taxon>
        <taxon>Mucuna</taxon>
    </lineage>
</organism>
<feature type="compositionally biased region" description="Basic and acidic residues" evidence="1">
    <location>
        <begin position="38"/>
        <end position="67"/>
    </location>
</feature>
<comment type="caution">
    <text evidence="2">The sequence shown here is derived from an EMBL/GenBank/DDBJ whole genome shotgun (WGS) entry which is preliminary data.</text>
</comment>
<feature type="region of interest" description="Disordered" evidence="1">
    <location>
        <begin position="34"/>
        <end position="67"/>
    </location>
</feature>
<dbReference type="AlphaFoldDB" id="A0A371GFS8"/>
<evidence type="ECO:0000256" key="1">
    <source>
        <dbReference type="SAM" id="MobiDB-lite"/>
    </source>
</evidence>
<accession>A0A371GFS8</accession>
<gene>
    <name evidence="2" type="ORF">CR513_28937</name>
</gene>
<evidence type="ECO:0000313" key="3">
    <source>
        <dbReference type="Proteomes" id="UP000257109"/>
    </source>
</evidence>
<reference evidence="2" key="1">
    <citation type="submission" date="2018-05" db="EMBL/GenBank/DDBJ databases">
        <title>Draft genome of Mucuna pruriens seed.</title>
        <authorList>
            <person name="Nnadi N.E."/>
            <person name="Vos R."/>
            <person name="Hasami M.H."/>
            <person name="Devisetty U.K."/>
            <person name="Aguiy J.C."/>
        </authorList>
    </citation>
    <scope>NUCLEOTIDE SEQUENCE [LARGE SCALE GENOMIC DNA]</scope>
    <source>
        <strain evidence="2">JCA_2017</strain>
    </source>
</reference>
<evidence type="ECO:0000313" key="2">
    <source>
        <dbReference type="EMBL" id="RDX89360.1"/>
    </source>
</evidence>
<name>A0A371GFS8_MUCPR</name>
<dbReference type="Proteomes" id="UP000257109">
    <property type="component" value="Unassembled WGS sequence"/>
</dbReference>
<sequence length="67" mass="7519">NPIHPLEGEESPNLEGGISHAFIGYTSSNRAANTQKDTMAKEHNPSRPNHLEVPDEEWLRDRSQPKS</sequence>
<feature type="non-terminal residue" evidence="2">
    <location>
        <position position="1"/>
    </location>
</feature>
<keyword evidence="3" id="KW-1185">Reference proteome</keyword>
<dbReference type="EMBL" id="QJKJ01005696">
    <property type="protein sequence ID" value="RDX89360.1"/>
    <property type="molecule type" value="Genomic_DNA"/>
</dbReference>
<protein>
    <submittedName>
        <fullName evidence="2">Uncharacterized protein</fullName>
    </submittedName>
</protein>
<feature type="non-terminal residue" evidence="2">
    <location>
        <position position="67"/>
    </location>
</feature>